<name>A0A7K3NJP3_9BACT</name>
<dbReference type="CDD" id="cd04647">
    <property type="entry name" value="LbH_MAT_like"/>
    <property type="match status" value="1"/>
</dbReference>
<dbReference type="InterPro" id="IPR051159">
    <property type="entry name" value="Hexapeptide_acetyltransf"/>
</dbReference>
<keyword evidence="2 3" id="KW-0808">Transferase</keyword>
<dbReference type="InterPro" id="IPR001451">
    <property type="entry name" value="Hexapep"/>
</dbReference>
<dbReference type="PANTHER" id="PTHR23416">
    <property type="entry name" value="SIALIC ACID SYNTHASE-RELATED"/>
    <property type="match status" value="1"/>
</dbReference>
<dbReference type="GO" id="GO:0005829">
    <property type="term" value="C:cytosol"/>
    <property type="evidence" value="ECO:0007669"/>
    <property type="project" value="TreeGrafter"/>
</dbReference>
<protein>
    <submittedName>
        <fullName evidence="3">Acyltransferase</fullName>
    </submittedName>
</protein>
<dbReference type="PANTHER" id="PTHR23416:SF23">
    <property type="entry name" value="ACETYLTRANSFERASE C18B11.09C-RELATED"/>
    <property type="match status" value="1"/>
</dbReference>
<dbReference type="Proteomes" id="UP000469724">
    <property type="component" value="Unassembled WGS sequence"/>
</dbReference>
<reference evidence="3 4" key="1">
    <citation type="submission" date="2020-02" db="EMBL/GenBank/DDBJ databases">
        <title>Comparative genomics of sulfur disproportionating microorganisms.</title>
        <authorList>
            <person name="Ward L.M."/>
            <person name="Bertran E."/>
            <person name="Johnston D.T."/>
        </authorList>
    </citation>
    <scope>NUCLEOTIDE SEQUENCE [LARGE SCALE GENOMIC DNA]</scope>
    <source>
        <strain evidence="3 4">DSM 3696</strain>
    </source>
</reference>
<accession>A0A7K3NJP3</accession>
<evidence type="ECO:0000256" key="2">
    <source>
        <dbReference type="ARBA" id="ARBA00022679"/>
    </source>
</evidence>
<gene>
    <name evidence="3" type="ORF">G3N56_06635</name>
</gene>
<dbReference type="InterPro" id="IPR011004">
    <property type="entry name" value="Trimer_LpxA-like_sf"/>
</dbReference>
<organism evidence="3 4">
    <name type="scientific">Desulfolutivibrio sulfodismutans</name>
    <dbReference type="NCBI Taxonomy" id="63561"/>
    <lineage>
        <taxon>Bacteria</taxon>
        <taxon>Pseudomonadati</taxon>
        <taxon>Thermodesulfobacteriota</taxon>
        <taxon>Desulfovibrionia</taxon>
        <taxon>Desulfovibrionales</taxon>
        <taxon>Desulfovibrionaceae</taxon>
        <taxon>Desulfolutivibrio</taxon>
    </lineage>
</organism>
<evidence type="ECO:0000313" key="4">
    <source>
        <dbReference type="Proteomes" id="UP000469724"/>
    </source>
</evidence>
<evidence type="ECO:0000256" key="1">
    <source>
        <dbReference type="ARBA" id="ARBA00007274"/>
    </source>
</evidence>
<comment type="similarity">
    <text evidence="1">Belongs to the transferase hexapeptide repeat family.</text>
</comment>
<comment type="caution">
    <text evidence="3">The sequence shown here is derived from an EMBL/GenBank/DDBJ whole genome shotgun (WGS) entry which is preliminary data.</text>
</comment>
<dbReference type="EMBL" id="JAAGRQ010000019">
    <property type="protein sequence ID" value="NDY56418.1"/>
    <property type="molecule type" value="Genomic_DNA"/>
</dbReference>
<proteinExistence type="inferred from homology"/>
<keyword evidence="3" id="KW-0012">Acyltransferase</keyword>
<dbReference type="GO" id="GO:0008374">
    <property type="term" value="F:O-acyltransferase activity"/>
    <property type="evidence" value="ECO:0007669"/>
    <property type="project" value="TreeGrafter"/>
</dbReference>
<evidence type="ECO:0000313" key="3">
    <source>
        <dbReference type="EMBL" id="NDY56418.1"/>
    </source>
</evidence>
<dbReference type="Gene3D" id="2.160.10.10">
    <property type="entry name" value="Hexapeptide repeat proteins"/>
    <property type="match status" value="1"/>
</dbReference>
<keyword evidence="4" id="KW-1185">Reference proteome</keyword>
<dbReference type="RefSeq" id="WP_163301471.1">
    <property type="nucleotide sequence ID" value="NZ_JAAGRQ010000019.1"/>
</dbReference>
<dbReference type="SUPFAM" id="SSF51161">
    <property type="entry name" value="Trimeric LpxA-like enzymes"/>
    <property type="match status" value="1"/>
</dbReference>
<sequence length="240" mass="26663">MADVFDQMIARIRKIIDAGLDADATMRVLEILEAPFVSEGILEKARLYSETLPKAEERPFTPTERYLHFLWDAFDKLPLCLIVPFSIPFRRLVAERLFEACGRAFVCEENVRFNFGQFLTVGDNVFFNRGVFLDTKGGVEIGDSAALAEDVRIFTHGHDEASHMTRSYAPVRIGAYAKIYAGATLMPGVTVGEQALVASGSVVTHDVPPNMVAAGIPAKVIRERRTGGRSGEELEHIWLF</sequence>
<dbReference type="AlphaFoldDB" id="A0A7K3NJP3"/>
<dbReference type="Pfam" id="PF00132">
    <property type="entry name" value="Hexapep"/>
    <property type="match status" value="1"/>
</dbReference>